<sequence>MRLEARGRRVVVRVGGEMDIDRAPMLRAALHAAITQEGGPAEIVVDVAALSFCDSAGLNAFISARRTAGEHGRSISLRNPTPQFRRLLKLTGAEGLFSITQI</sequence>
<dbReference type="PATRIC" id="fig|66430.4.peg.1585"/>
<evidence type="ECO:0000259" key="3">
    <source>
        <dbReference type="PROSITE" id="PS50801"/>
    </source>
</evidence>
<dbReference type="NCBIfam" id="TIGR00377">
    <property type="entry name" value="ant_ant_sig"/>
    <property type="match status" value="1"/>
</dbReference>
<reference evidence="4 5" key="1">
    <citation type="submission" date="2015-06" db="EMBL/GenBank/DDBJ databases">
        <title>Recapitulation of the evolution of biosynthetic gene clusters reveals hidden chemical diversity on bacterial genomes.</title>
        <authorList>
            <person name="Cruz-Morales P."/>
            <person name="Martinez-Guerrero C."/>
            <person name="Morales-Escalante M.A."/>
            <person name="Yanez-Guerra L.A."/>
            <person name="Kopp J.F."/>
            <person name="Feldmann J."/>
            <person name="Ramos-Aboites H.E."/>
            <person name="Barona-Gomez F."/>
        </authorList>
    </citation>
    <scope>NUCLEOTIDE SEQUENCE [LARGE SCALE GENOMIC DNA]</scope>
    <source>
        <strain evidence="4 5">ATCC 31245</strain>
    </source>
</reference>
<dbReference type="Pfam" id="PF13466">
    <property type="entry name" value="STAS_2"/>
    <property type="match status" value="1"/>
</dbReference>
<dbReference type="PANTHER" id="PTHR33495">
    <property type="entry name" value="ANTI-SIGMA FACTOR ANTAGONIST TM_1081-RELATED-RELATED"/>
    <property type="match status" value="1"/>
</dbReference>
<accession>A0A0J6XE34</accession>
<evidence type="ECO:0000256" key="1">
    <source>
        <dbReference type="ARBA" id="ARBA00009013"/>
    </source>
</evidence>
<evidence type="ECO:0000313" key="4">
    <source>
        <dbReference type="EMBL" id="KMO93374.1"/>
    </source>
</evidence>
<dbReference type="EMBL" id="LFML01000163">
    <property type="protein sequence ID" value="KMO93374.1"/>
    <property type="molecule type" value="Genomic_DNA"/>
</dbReference>
<dbReference type="InterPro" id="IPR003658">
    <property type="entry name" value="Anti-sigma_ant"/>
</dbReference>
<dbReference type="InterPro" id="IPR036513">
    <property type="entry name" value="STAS_dom_sf"/>
</dbReference>
<proteinExistence type="inferred from homology"/>
<keyword evidence="5" id="KW-1185">Reference proteome</keyword>
<dbReference type="InterPro" id="IPR058548">
    <property type="entry name" value="MlaB-like_STAS"/>
</dbReference>
<dbReference type="Gene3D" id="3.30.750.24">
    <property type="entry name" value="STAS domain"/>
    <property type="match status" value="1"/>
</dbReference>
<feature type="domain" description="STAS" evidence="3">
    <location>
        <begin position="1"/>
        <end position="102"/>
    </location>
</feature>
<comment type="caution">
    <text evidence="4">The sequence shown here is derived from an EMBL/GenBank/DDBJ whole genome shotgun (WGS) entry which is preliminary data.</text>
</comment>
<dbReference type="STRING" id="66430.ACS04_34230"/>
<dbReference type="SUPFAM" id="SSF52091">
    <property type="entry name" value="SpoIIaa-like"/>
    <property type="match status" value="1"/>
</dbReference>
<name>A0A0J6XE34_9ACTN</name>
<dbReference type="PANTHER" id="PTHR33495:SF2">
    <property type="entry name" value="ANTI-SIGMA FACTOR ANTAGONIST TM_1081-RELATED"/>
    <property type="match status" value="1"/>
</dbReference>
<evidence type="ECO:0000313" key="5">
    <source>
        <dbReference type="Proteomes" id="UP000035932"/>
    </source>
</evidence>
<gene>
    <name evidence="4" type="ORF">ACS04_34230</name>
</gene>
<dbReference type="Proteomes" id="UP000035932">
    <property type="component" value="Unassembled WGS sequence"/>
</dbReference>
<dbReference type="PROSITE" id="PS50801">
    <property type="entry name" value="STAS"/>
    <property type="match status" value="1"/>
</dbReference>
<organism evidence="4 5">
    <name type="scientific">Streptomyces roseus</name>
    <dbReference type="NCBI Taxonomy" id="66430"/>
    <lineage>
        <taxon>Bacteria</taxon>
        <taxon>Bacillati</taxon>
        <taxon>Actinomycetota</taxon>
        <taxon>Actinomycetes</taxon>
        <taxon>Kitasatosporales</taxon>
        <taxon>Streptomycetaceae</taxon>
        <taxon>Streptomyces</taxon>
    </lineage>
</organism>
<evidence type="ECO:0000256" key="2">
    <source>
        <dbReference type="RuleBase" id="RU003749"/>
    </source>
</evidence>
<dbReference type="GO" id="GO:0043856">
    <property type="term" value="F:anti-sigma factor antagonist activity"/>
    <property type="evidence" value="ECO:0007669"/>
    <property type="project" value="InterPro"/>
</dbReference>
<comment type="similarity">
    <text evidence="1 2">Belongs to the anti-sigma-factor antagonist family.</text>
</comment>
<protein>
    <recommendedName>
        <fullName evidence="2">Anti-sigma factor antagonist</fullName>
    </recommendedName>
</protein>
<dbReference type="CDD" id="cd07043">
    <property type="entry name" value="STAS_anti-anti-sigma_factors"/>
    <property type="match status" value="1"/>
</dbReference>
<dbReference type="InterPro" id="IPR002645">
    <property type="entry name" value="STAS_dom"/>
</dbReference>
<dbReference type="AlphaFoldDB" id="A0A0J6XE34"/>